<dbReference type="EMBL" id="CM007902">
    <property type="protein sequence ID" value="OTG00822.1"/>
    <property type="molecule type" value="Genomic_DNA"/>
</dbReference>
<sequence>MFLVAIVYTLKMELDPQGSQHRASKTILIERHTTLISSIKKKTTDTSDFGRICKVSEKFYTETEDIYFPRMVSIGPFHRGKEKLNDMEERKWKYLNTLLLRAVNADTRLEKCVEVLKTMEDRARKCYGDEIHMTSDEFVEMMLVDGCFIIELFHKCCCRGTRRRGDPFFTTYQVFPQLRHDLLLLENQIPFFVLQHLFNLVPVPTQCGDCSLIELAFRFFRKMVPDDPHDLQDKYGQEIHHLLDLIHQSFIPKTHILQQQPKQPHSQMNIPTATNLLKTGKQIKKTRSPSILGLKFIKGSLRIPALRHHDLMETLLRNLVAMENNCYNATKYVTSYVFFMRHLLQSNEDAKILRKKGIIDKEEEFVKLFGKIFVDVEAKDFYYGDLLEKLDEYIKPNISIRYAKKARKYVVGCLRQL</sequence>
<organism evidence="1 2">
    <name type="scientific">Helianthus annuus</name>
    <name type="common">Common sunflower</name>
    <dbReference type="NCBI Taxonomy" id="4232"/>
    <lineage>
        <taxon>Eukaryota</taxon>
        <taxon>Viridiplantae</taxon>
        <taxon>Streptophyta</taxon>
        <taxon>Embryophyta</taxon>
        <taxon>Tracheophyta</taxon>
        <taxon>Spermatophyta</taxon>
        <taxon>Magnoliopsida</taxon>
        <taxon>eudicotyledons</taxon>
        <taxon>Gunneridae</taxon>
        <taxon>Pentapetalae</taxon>
        <taxon>asterids</taxon>
        <taxon>campanulids</taxon>
        <taxon>Asterales</taxon>
        <taxon>Asteraceae</taxon>
        <taxon>Asteroideae</taxon>
        <taxon>Heliantheae alliance</taxon>
        <taxon>Heliantheae</taxon>
        <taxon>Helianthus</taxon>
    </lineage>
</organism>
<gene>
    <name evidence="1" type="ORF">HannXRQ_Chr13g0395321</name>
</gene>
<name>A0A251SQN1_HELAN</name>
<evidence type="ECO:0000313" key="1">
    <source>
        <dbReference type="EMBL" id="OTG00822.1"/>
    </source>
</evidence>
<dbReference type="Pfam" id="PF03140">
    <property type="entry name" value="DUF247"/>
    <property type="match status" value="1"/>
</dbReference>
<dbReference type="PANTHER" id="PTHR31170:SF20">
    <property type="entry name" value="DUF247 DOMAIN PROTEIN"/>
    <property type="match status" value="1"/>
</dbReference>
<protein>
    <submittedName>
        <fullName evidence="1">Uncharacterized protein</fullName>
    </submittedName>
</protein>
<evidence type="ECO:0000313" key="2">
    <source>
        <dbReference type="Proteomes" id="UP000215914"/>
    </source>
</evidence>
<dbReference type="AlphaFoldDB" id="A0A251SQN1"/>
<proteinExistence type="predicted"/>
<dbReference type="PANTHER" id="PTHR31170">
    <property type="entry name" value="BNAC04G53230D PROTEIN"/>
    <property type="match status" value="1"/>
</dbReference>
<keyword evidence="2" id="KW-1185">Reference proteome</keyword>
<dbReference type="Proteomes" id="UP000215914">
    <property type="component" value="Chromosome 13"/>
</dbReference>
<dbReference type="OMA" id="RICKVSE"/>
<dbReference type="InParanoid" id="A0A251SQN1"/>
<dbReference type="InterPro" id="IPR004158">
    <property type="entry name" value="DUF247_pln"/>
</dbReference>
<reference evidence="2" key="1">
    <citation type="journal article" date="2017" name="Nature">
        <title>The sunflower genome provides insights into oil metabolism, flowering and Asterid evolution.</title>
        <authorList>
            <person name="Badouin H."/>
            <person name="Gouzy J."/>
            <person name="Grassa C.J."/>
            <person name="Murat F."/>
            <person name="Staton S.E."/>
            <person name="Cottret L."/>
            <person name="Lelandais-Briere C."/>
            <person name="Owens G.L."/>
            <person name="Carrere S."/>
            <person name="Mayjonade B."/>
            <person name="Legrand L."/>
            <person name="Gill N."/>
            <person name="Kane N.C."/>
            <person name="Bowers J.E."/>
            <person name="Hubner S."/>
            <person name="Bellec A."/>
            <person name="Berard A."/>
            <person name="Berges H."/>
            <person name="Blanchet N."/>
            <person name="Boniface M.C."/>
            <person name="Brunel D."/>
            <person name="Catrice O."/>
            <person name="Chaidir N."/>
            <person name="Claudel C."/>
            <person name="Donnadieu C."/>
            <person name="Faraut T."/>
            <person name="Fievet G."/>
            <person name="Helmstetter N."/>
            <person name="King M."/>
            <person name="Knapp S.J."/>
            <person name="Lai Z."/>
            <person name="Le Paslier M.C."/>
            <person name="Lippi Y."/>
            <person name="Lorenzon L."/>
            <person name="Mandel J.R."/>
            <person name="Marage G."/>
            <person name="Marchand G."/>
            <person name="Marquand E."/>
            <person name="Bret-Mestries E."/>
            <person name="Morien E."/>
            <person name="Nambeesan S."/>
            <person name="Nguyen T."/>
            <person name="Pegot-Espagnet P."/>
            <person name="Pouilly N."/>
            <person name="Raftis F."/>
            <person name="Sallet E."/>
            <person name="Schiex T."/>
            <person name="Thomas J."/>
            <person name="Vandecasteele C."/>
            <person name="Vares D."/>
            <person name="Vear F."/>
            <person name="Vautrin S."/>
            <person name="Crespi M."/>
            <person name="Mangin B."/>
            <person name="Burke J.M."/>
            <person name="Salse J."/>
            <person name="Munos S."/>
            <person name="Vincourt P."/>
            <person name="Rieseberg L.H."/>
            <person name="Langlade N.B."/>
        </authorList>
    </citation>
    <scope>NUCLEOTIDE SEQUENCE [LARGE SCALE GENOMIC DNA]</scope>
    <source>
        <strain evidence="2">cv. SF193</strain>
    </source>
</reference>
<accession>A0A251SQN1</accession>